<accession>A0A380TB47</accession>
<dbReference type="InterPro" id="IPR050832">
    <property type="entry name" value="Bact_Acetyltransf"/>
</dbReference>
<keyword evidence="1" id="KW-0808">Transferase</keyword>
<dbReference type="Gene3D" id="3.40.630.30">
    <property type="match status" value="1"/>
</dbReference>
<keyword evidence="2" id="KW-0012">Acyltransferase</keyword>
<sequence>MTSPVTAGDDTNEAITLVSLPLARRGQLRNALTEAGLPHADIMEAGRTFFAGERDRVAVGYIGLAVHGKDALLRSLVVVEAERDHGFGSALVRGAIACARARGVTHLWVLTTTAVVFLQRLGFQSVERSAAPATIRGTTEFASLCPATTVCMTRPTA</sequence>
<protein>
    <recommendedName>
        <fullName evidence="3">N-acetyltransferase domain-containing protein</fullName>
    </recommendedName>
</protein>
<dbReference type="EMBL" id="UIDG01000112">
    <property type="protein sequence ID" value="SUS05592.1"/>
    <property type="molecule type" value="Genomic_DNA"/>
</dbReference>
<evidence type="ECO:0000256" key="2">
    <source>
        <dbReference type="ARBA" id="ARBA00023315"/>
    </source>
</evidence>
<evidence type="ECO:0000259" key="3">
    <source>
        <dbReference type="PROSITE" id="PS51186"/>
    </source>
</evidence>
<dbReference type="InterPro" id="IPR016181">
    <property type="entry name" value="Acyl_CoA_acyltransferase"/>
</dbReference>
<feature type="domain" description="N-acetyltransferase" evidence="3">
    <location>
        <begin position="1"/>
        <end position="146"/>
    </location>
</feature>
<gene>
    <name evidence="4" type="ORF">DF3PB_20060</name>
</gene>
<dbReference type="SUPFAM" id="SSF55729">
    <property type="entry name" value="Acyl-CoA N-acyltransferases (Nat)"/>
    <property type="match status" value="1"/>
</dbReference>
<dbReference type="PROSITE" id="PS51186">
    <property type="entry name" value="GNAT"/>
    <property type="match status" value="1"/>
</dbReference>
<reference evidence="4" key="1">
    <citation type="submission" date="2018-07" db="EMBL/GenBank/DDBJ databases">
        <authorList>
            <person name="Quirk P.G."/>
            <person name="Krulwich T.A."/>
        </authorList>
    </citation>
    <scope>NUCLEOTIDE SEQUENCE</scope>
</reference>
<organism evidence="4">
    <name type="scientific">metagenome</name>
    <dbReference type="NCBI Taxonomy" id="256318"/>
    <lineage>
        <taxon>unclassified sequences</taxon>
        <taxon>metagenomes</taxon>
    </lineage>
</organism>
<dbReference type="AlphaFoldDB" id="A0A380TB47"/>
<dbReference type="PANTHER" id="PTHR43877">
    <property type="entry name" value="AMINOALKYLPHOSPHONATE N-ACETYLTRANSFERASE-RELATED-RELATED"/>
    <property type="match status" value="1"/>
</dbReference>
<dbReference type="CDD" id="cd04301">
    <property type="entry name" value="NAT_SF"/>
    <property type="match status" value="1"/>
</dbReference>
<dbReference type="GO" id="GO:0016747">
    <property type="term" value="F:acyltransferase activity, transferring groups other than amino-acyl groups"/>
    <property type="evidence" value="ECO:0007669"/>
    <property type="project" value="InterPro"/>
</dbReference>
<proteinExistence type="predicted"/>
<dbReference type="NCBIfam" id="NF040501">
    <property type="entry name" value="resist_ArsN2"/>
    <property type="match status" value="1"/>
</dbReference>
<name>A0A380TB47_9ZZZZ</name>
<evidence type="ECO:0000256" key="1">
    <source>
        <dbReference type="ARBA" id="ARBA00022679"/>
    </source>
</evidence>
<evidence type="ECO:0000313" key="4">
    <source>
        <dbReference type="EMBL" id="SUS05592.1"/>
    </source>
</evidence>
<dbReference type="Pfam" id="PF13508">
    <property type="entry name" value="Acetyltransf_7"/>
    <property type="match status" value="1"/>
</dbReference>
<dbReference type="InterPro" id="IPR000182">
    <property type="entry name" value="GNAT_dom"/>
</dbReference>